<dbReference type="Proteomes" id="UP000800036">
    <property type="component" value="Unassembled WGS sequence"/>
</dbReference>
<dbReference type="OrthoDB" id="3759755at2759"/>
<gene>
    <name evidence="1" type="ORF">BU23DRAFT_604958</name>
</gene>
<name>A0A6A5UIM4_9PLEO</name>
<reference evidence="1" key="1">
    <citation type="journal article" date="2020" name="Stud. Mycol.">
        <title>101 Dothideomycetes genomes: a test case for predicting lifestyles and emergence of pathogens.</title>
        <authorList>
            <person name="Haridas S."/>
            <person name="Albert R."/>
            <person name="Binder M."/>
            <person name="Bloem J."/>
            <person name="Labutti K."/>
            <person name="Salamov A."/>
            <person name="Andreopoulos B."/>
            <person name="Baker S."/>
            <person name="Barry K."/>
            <person name="Bills G."/>
            <person name="Bluhm B."/>
            <person name="Cannon C."/>
            <person name="Castanera R."/>
            <person name="Culley D."/>
            <person name="Daum C."/>
            <person name="Ezra D."/>
            <person name="Gonzalez J."/>
            <person name="Henrissat B."/>
            <person name="Kuo A."/>
            <person name="Liang C."/>
            <person name="Lipzen A."/>
            <person name="Lutzoni F."/>
            <person name="Magnuson J."/>
            <person name="Mondo S."/>
            <person name="Nolan M."/>
            <person name="Ohm R."/>
            <person name="Pangilinan J."/>
            <person name="Park H.-J."/>
            <person name="Ramirez L."/>
            <person name="Alfaro M."/>
            <person name="Sun H."/>
            <person name="Tritt A."/>
            <person name="Yoshinaga Y."/>
            <person name="Zwiers L.-H."/>
            <person name="Turgeon B."/>
            <person name="Goodwin S."/>
            <person name="Spatafora J."/>
            <person name="Crous P."/>
            <person name="Grigoriev I."/>
        </authorList>
    </citation>
    <scope>NUCLEOTIDE SEQUENCE</scope>
    <source>
        <strain evidence="1">CBS 107.79</strain>
    </source>
</reference>
<accession>A0A6A5UIM4</accession>
<keyword evidence="2" id="KW-1185">Reference proteome</keyword>
<organism evidence="1 2">
    <name type="scientific">Bimuria novae-zelandiae CBS 107.79</name>
    <dbReference type="NCBI Taxonomy" id="1447943"/>
    <lineage>
        <taxon>Eukaryota</taxon>
        <taxon>Fungi</taxon>
        <taxon>Dikarya</taxon>
        <taxon>Ascomycota</taxon>
        <taxon>Pezizomycotina</taxon>
        <taxon>Dothideomycetes</taxon>
        <taxon>Pleosporomycetidae</taxon>
        <taxon>Pleosporales</taxon>
        <taxon>Massarineae</taxon>
        <taxon>Didymosphaeriaceae</taxon>
        <taxon>Bimuria</taxon>
    </lineage>
</organism>
<evidence type="ECO:0000313" key="1">
    <source>
        <dbReference type="EMBL" id="KAF1964190.1"/>
    </source>
</evidence>
<protein>
    <recommendedName>
        <fullName evidence="3">WD40 repeat-like protein</fullName>
    </recommendedName>
</protein>
<proteinExistence type="predicted"/>
<sequence>MARNSYASFGTPPLSPEQHLHMTERFDVLRADLGTTWQTRLQQQRRRLPIRDHETFVSTAIAPNHELLAAATFSEVRLYDVGRQDRAKNARPFTSTRVKMISKTECIRAIAISNDLLAVVTRLRLIIYQYRETGDIEDHTLEDVRIDQKAGWMPRSVAILQVSSTDTLRSAAAWIAVGGEGVNGMKLYQYSQKTWWRTPHDYRLNLICPKNTGLLHAVGFSTFVRDNWFVVFAITSENRVICWKIQTYDTGCPAATARNEYDANATHSPSPHSGSITAVNVFESPHGKPYIFVAVDQKHGSHLIRSFIAPLGAPSPQWRSLPDKAAGRQLCSATATSNGRFLILAEKSYVKVLTLRAAYEGGLTCFEHTLEWPSSLRDTAKDIRAISLSAKESLGCVEVTGVDGRGHLIYARVSVPGMPETMSPSLTRCPTLSVMELPANAIVRELCGKEVGRSIRVDYAVAEGDSESEEIQIMLG</sequence>
<dbReference type="InterPro" id="IPR036322">
    <property type="entry name" value="WD40_repeat_dom_sf"/>
</dbReference>
<evidence type="ECO:0008006" key="3">
    <source>
        <dbReference type="Google" id="ProtNLM"/>
    </source>
</evidence>
<evidence type="ECO:0000313" key="2">
    <source>
        <dbReference type="Proteomes" id="UP000800036"/>
    </source>
</evidence>
<dbReference type="AlphaFoldDB" id="A0A6A5UIM4"/>
<dbReference type="SUPFAM" id="SSF50978">
    <property type="entry name" value="WD40 repeat-like"/>
    <property type="match status" value="1"/>
</dbReference>
<dbReference type="EMBL" id="ML976801">
    <property type="protein sequence ID" value="KAF1964190.1"/>
    <property type="molecule type" value="Genomic_DNA"/>
</dbReference>